<proteinExistence type="predicted"/>
<evidence type="ECO:0000313" key="1">
    <source>
        <dbReference type="EMBL" id="CDZ89045.1"/>
    </source>
</evidence>
<reference evidence="1 2" key="1">
    <citation type="journal article" date="2014" name="Genome Announc.">
        <title>Draft Genome Sequence of Propane- and Butane-Oxidizing Actinobacterium Rhodococcus ruber IEGM 231.</title>
        <authorList>
            <person name="Ivshina I.B."/>
            <person name="Kuyukina M.S."/>
            <person name="Krivoruchko A.V."/>
            <person name="Barbe V."/>
            <person name="Fischer C."/>
        </authorList>
    </citation>
    <scope>NUCLEOTIDE SEQUENCE [LARGE SCALE GENOMIC DNA]</scope>
</reference>
<organism evidence="1 2">
    <name type="scientific">Rhodococcus ruber</name>
    <dbReference type="NCBI Taxonomy" id="1830"/>
    <lineage>
        <taxon>Bacteria</taxon>
        <taxon>Bacillati</taxon>
        <taxon>Actinomycetota</taxon>
        <taxon>Actinomycetes</taxon>
        <taxon>Mycobacteriales</taxon>
        <taxon>Nocardiaceae</taxon>
        <taxon>Rhodococcus</taxon>
    </lineage>
</organism>
<name>A0A098BLC4_9NOCA</name>
<accession>A0A098BLC4</accession>
<dbReference type="AlphaFoldDB" id="A0A098BLC4"/>
<dbReference type="EMBL" id="CCSD01000056">
    <property type="protein sequence ID" value="CDZ89045.1"/>
    <property type="molecule type" value="Genomic_DNA"/>
</dbReference>
<sequence length="258" mass="28747">MTTTEPNVTLSSIKTGGWLRDGVLGTLADVVDDLETVRIANMNRIRILTRGLDEVDKDGEERGFGLTHDNPVVVKLADTVEAMVQAEKDAVKNLEKAMKMHPLGKFVTSTSGLGLKQSARLLAAIGDPYWNDLHERPRTVSELWAYCGFDVRNGAAPRRTRGQQSNWSENARKRTWVIASAVPKFKTSPYETVYRDARAKYADSVHAVECVRCGKKGKPAEVGSVRNDGHQHAMAVRLVAKTILKDLWVESKRLYDEQ</sequence>
<protein>
    <submittedName>
        <fullName evidence="1">Gp74</fullName>
    </submittedName>
</protein>
<dbReference type="Proteomes" id="UP000042997">
    <property type="component" value="Unassembled WGS sequence"/>
</dbReference>
<gene>
    <name evidence="1" type="ORF">RHRU231_450212</name>
</gene>
<evidence type="ECO:0000313" key="2">
    <source>
        <dbReference type="Proteomes" id="UP000042997"/>
    </source>
</evidence>
<dbReference type="RefSeq" id="WP_269572184.1">
    <property type="nucleotide sequence ID" value="NZ_JAPWIU010000041.1"/>
</dbReference>